<proteinExistence type="predicted"/>
<dbReference type="OrthoDB" id="2148946at2759"/>
<reference evidence="1 2" key="1">
    <citation type="journal article" date="2019" name="Environ. Microbiol.">
        <title>At the nexus of three kingdoms: the genome of the mycorrhizal fungus Gigaspora margarita provides insights into plant, endobacterial and fungal interactions.</title>
        <authorList>
            <person name="Venice F."/>
            <person name="Ghignone S."/>
            <person name="Salvioli di Fossalunga A."/>
            <person name="Amselem J."/>
            <person name="Novero M."/>
            <person name="Xianan X."/>
            <person name="Sedzielewska Toro K."/>
            <person name="Morin E."/>
            <person name="Lipzen A."/>
            <person name="Grigoriev I.V."/>
            <person name="Henrissat B."/>
            <person name="Martin F.M."/>
            <person name="Bonfante P."/>
        </authorList>
    </citation>
    <scope>NUCLEOTIDE SEQUENCE [LARGE SCALE GENOMIC DNA]</scope>
    <source>
        <strain evidence="1 2">BEG34</strain>
    </source>
</reference>
<comment type="caution">
    <text evidence="1">The sequence shown here is derived from an EMBL/GenBank/DDBJ whole genome shotgun (WGS) entry which is preliminary data.</text>
</comment>
<sequence>MSIDIFFRNHHNPLPTLIVYGLLVAIIKNETSNENILDDADKMKDLGYFCYENERGTEKDECETFNRYQKSADMDCAVGHITWDRVNTSIRI</sequence>
<evidence type="ECO:0000313" key="1">
    <source>
        <dbReference type="EMBL" id="KAF0333011.1"/>
    </source>
</evidence>
<dbReference type="Proteomes" id="UP000439903">
    <property type="component" value="Unassembled WGS sequence"/>
</dbReference>
<organism evidence="1 2">
    <name type="scientific">Gigaspora margarita</name>
    <dbReference type="NCBI Taxonomy" id="4874"/>
    <lineage>
        <taxon>Eukaryota</taxon>
        <taxon>Fungi</taxon>
        <taxon>Fungi incertae sedis</taxon>
        <taxon>Mucoromycota</taxon>
        <taxon>Glomeromycotina</taxon>
        <taxon>Glomeromycetes</taxon>
        <taxon>Diversisporales</taxon>
        <taxon>Gigasporaceae</taxon>
        <taxon>Gigaspora</taxon>
    </lineage>
</organism>
<dbReference type="EMBL" id="WTPW01004059">
    <property type="protein sequence ID" value="KAF0333011.1"/>
    <property type="molecule type" value="Genomic_DNA"/>
</dbReference>
<name>A0A8H3ZYL0_GIGMA</name>
<gene>
    <name evidence="1" type="ORF">F8M41_017571</name>
</gene>
<accession>A0A8H3ZYL0</accession>
<evidence type="ECO:0000313" key="2">
    <source>
        <dbReference type="Proteomes" id="UP000439903"/>
    </source>
</evidence>
<protein>
    <submittedName>
        <fullName evidence="1">Uncharacterized protein</fullName>
    </submittedName>
</protein>
<keyword evidence="2" id="KW-1185">Reference proteome</keyword>
<dbReference type="AlphaFoldDB" id="A0A8H3ZYL0"/>